<dbReference type="Proteomes" id="UP001529510">
    <property type="component" value="Unassembled WGS sequence"/>
</dbReference>
<sequence length="232" mass="24864">VQKKGSTYIPDPSKFFSDLNSRHGGNFTSWLGSILTNESFIRVDTEFISPNPCDSGGTSKNGGVLQERWDVTVKSSNFSNSTYFLSQSSKGPSDTLEPCSVHSSYGPAGGGSGSEALPQRAADVARAAEEKDAEELELSLKTLEKLRQDTQSPDSGMEETELPSPLSLKLSPHLPLDLPAPQPNRHPLLGLQCTHLLLGPGRPIPGLDLDLLNLDLQSSCGLIEPSSGDYMP</sequence>
<proteinExistence type="predicted"/>
<feature type="region of interest" description="Disordered" evidence="1">
    <location>
        <begin position="86"/>
        <end position="133"/>
    </location>
</feature>
<evidence type="ECO:0000313" key="2">
    <source>
        <dbReference type="EMBL" id="KAL0190126.1"/>
    </source>
</evidence>
<evidence type="ECO:0000313" key="3">
    <source>
        <dbReference type="Proteomes" id="UP001529510"/>
    </source>
</evidence>
<protein>
    <submittedName>
        <fullName evidence="2">Uncharacterized protein</fullName>
    </submittedName>
</protein>
<reference evidence="2 3" key="1">
    <citation type="submission" date="2024-05" db="EMBL/GenBank/DDBJ databases">
        <title>Genome sequencing and assembly of Indian major carp, Cirrhinus mrigala (Hamilton, 1822).</title>
        <authorList>
            <person name="Mohindra V."/>
            <person name="Chowdhury L.M."/>
            <person name="Lal K."/>
            <person name="Jena J.K."/>
        </authorList>
    </citation>
    <scope>NUCLEOTIDE SEQUENCE [LARGE SCALE GENOMIC DNA]</scope>
    <source>
        <strain evidence="2">CM1030</strain>
        <tissue evidence="2">Blood</tissue>
    </source>
</reference>
<organism evidence="2 3">
    <name type="scientific">Cirrhinus mrigala</name>
    <name type="common">Mrigala</name>
    <dbReference type="NCBI Taxonomy" id="683832"/>
    <lineage>
        <taxon>Eukaryota</taxon>
        <taxon>Metazoa</taxon>
        <taxon>Chordata</taxon>
        <taxon>Craniata</taxon>
        <taxon>Vertebrata</taxon>
        <taxon>Euteleostomi</taxon>
        <taxon>Actinopterygii</taxon>
        <taxon>Neopterygii</taxon>
        <taxon>Teleostei</taxon>
        <taxon>Ostariophysi</taxon>
        <taxon>Cypriniformes</taxon>
        <taxon>Cyprinidae</taxon>
        <taxon>Labeoninae</taxon>
        <taxon>Labeonini</taxon>
        <taxon>Cirrhinus</taxon>
    </lineage>
</organism>
<dbReference type="AlphaFoldDB" id="A0ABD0QXQ5"/>
<gene>
    <name evidence="2" type="ORF">M9458_012824</name>
</gene>
<evidence type="ECO:0000256" key="1">
    <source>
        <dbReference type="SAM" id="MobiDB-lite"/>
    </source>
</evidence>
<keyword evidence="3" id="KW-1185">Reference proteome</keyword>
<comment type="caution">
    <text evidence="2">The sequence shown here is derived from an EMBL/GenBank/DDBJ whole genome shotgun (WGS) entry which is preliminary data.</text>
</comment>
<feature type="non-terminal residue" evidence="2">
    <location>
        <position position="1"/>
    </location>
</feature>
<name>A0ABD0QXQ5_CIRMR</name>
<feature type="non-terminal residue" evidence="2">
    <location>
        <position position="232"/>
    </location>
</feature>
<accession>A0ABD0QXQ5</accession>
<dbReference type="EMBL" id="JAMKFB020000006">
    <property type="protein sequence ID" value="KAL0190126.1"/>
    <property type="molecule type" value="Genomic_DNA"/>
</dbReference>